<dbReference type="EMBL" id="MGJP01000051">
    <property type="protein sequence ID" value="OGN08855.1"/>
    <property type="molecule type" value="Genomic_DNA"/>
</dbReference>
<accession>A0A1F8F6U4</accession>
<organism evidence="2 3">
    <name type="scientific">Candidatus Yanofskybacteria bacterium RIFCSPHIGHO2_02_FULL_41_11</name>
    <dbReference type="NCBI Taxonomy" id="1802675"/>
    <lineage>
        <taxon>Bacteria</taxon>
        <taxon>Candidatus Yanofskyibacteriota</taxon>
    </lineage>
</organism>
<reference evidence="2 3" key="1">
    <citation type="journal article" date="2016" name="Nat. Commun.">
        <title>Thousands of microbial genomes shed light on interconnected biogeochemical processes in an aquifer system.</title>
        <authorList>
            <person name="Anantharaman K."/>
            <person name="Brown C.T."/>
            <person name="Hug L.A."/>
            <person name="Sharon I."/>
            <person name="Castelle C.J."/>
            <person name="Probst A.J."/>
            <person name="Thomas B.C."/>
            <person name="Singh A."/>
            <person name="Wilkins M.J."/>
            <person name="Karaoz U."/>
            <person name="Brodie E.L."/>
            <person name="Williams K.H."/>
            <person name="Hubbard S.S."/>
            <person name="Banfield J.F."/>
        </authorList>
    </citation>
    <scope>NUCLEOTIDE SEQUENCE [LARGE SCALE GENOMIC DNA]</scope>
</reference>
<dbReference type="AlphaFoldDB" id="A0A1F8F6U4"/>
<proteinExistence type="predicted"/>
<name>A0A1F8F6U4_9BACT</name>
<sequence>MGKLQIKICQAIINFPLRTFLRSKNRDQGGFIQAILVIGIVIVLILVIASRNKKEESPDNLKESPDALSDIPIAGSRGPDYWTYTNLPALSDKAVQKKYCGMSDSQRRSLNQEKLTEARELSDKLENYIRLWAAGKASPNLPDELLPASMVHEKTKNWRLYRPEEITSDKQWYYRLAGEIPSDFSKLYFLSPDNHVTYLKTVFTAPLGSRLLAEGDFPHARFMDYQILEPFDPEHPTTSGLGAPEVPIVDVDINPDPGHTNPFRIGADRNAALRHYHVTFNLEAGNAAALNPQAMIPPAYRASGNTRTGGPFAYSGPLGDGQIIASTLWLRYYAPDKKVGPFGGVALPKLTLQLETGERFWLQPDFSLAAKRQTTTVPGFSTKPKDPLPLLGPTVGWGKVFGFWLTLADGFAYPLAKPWGLFPKSLAVKLITERDECYFNRGASASPPGNYEASASGMNYNSYLYRAISLGEDKVYVLTGKLPKTPKTRNGEASVTKSEARYWSICHTGNGEDNKFPSLLYGCLMDDEIHLNQNREYTIVYSRKNERPKNATEQCGVTWQDYGLEALQGYTIRWASVVPDDYLPKFAPDQDNIPWSVGEWSSPDYNMSLTGYNNQNGFLKKYQPLNHYMTREEFEALGCPVSPESVPIWQ</sequence>
<keyword evidence="1" id="KW-0812">Transmembrane</keyword>
<dbReference type="Proteomes" id="UP000177167">
    <property type="component" value="Unassembled WGS sequence"/>
</dbReference>
<evidence type="ECO:0000313" key="3">
    <source>
        <dbReference type="Proteomes" id="UP000177167"/>
    </source>
</evidence>
<evidence type="ECO:0000313" key="2">
    <source>
        <dbReference type="EMBL" id="OGN08855.1"/>
    </source>
</evidence>
<feature type="transmembrane region" description="Helical" evidence="1">
    <location>
        <begin position="30"/>
        <end position="49"/>
    </location>
</feature>
<comment type="caution">
    <text evidence="2">The sequence shown here is derived from an EMBL/GenBank/DDBJ whole genome shotgun (WGS) entry which is preliminary data.</text>
</comment>
<gene>
    <name evidence="2" type="ORF">A3J46_03105</name>
</gene>
<keyword evidence="1" id="KW-0472">Membrane</keyword>
<evidence type="ECO:0000256" key="1">
    <source>
        <dbReference type="SAM" id="Phobius"/>
    </source>
</evidence>
<keyword evidence="1" id="KW-1133">Transmembrane helix</keyword>
<protein>
    <submittedName>
        <fullName evidence="2">Uncharacterized protein</fullName>
    </submittedName>
</protein>